<evidence type="ECO:0000256" key="1">
    <source>
        <dbReference type="ARBA" id="ARBA00004651"/>
    </source>
</evidence>
<keyword evidence="2" id="KW-1003">Cell membrane</keyword>
<organism evidence="8 9">
    <name type="scientific">Cohnella herbarum</name>
    <dbReference type="NCBI Taxonomy" id="2728023"/>
    <lineage>
        <taxon>Bacteria</taxon>
        <taxon>Bacillati</taxon>
        <taxon>Bacillota</taxon>
        <taxon>Bacilli</taxon>
        <taxon>Bacillales</taxon>
        <taxon>Paenibacillaceae</taxon>
        <taxon>Cohnella</taxon>
    </lineage>
</organism>
<dbReference type="Pfam" id="PF00672">
    <property type="entry name" value="HAMP"/>
    <property type="match status" value="1"/>
</dbReference>
<feature type="domain" description="HAMP" evidence="7">
    <location>
        <begin position="316"/>
        <end position="368"/>
    </location>
</feature>
<evidence type="ECO:0000313" key="9">
    <source>
        <dbReference type="Proteomes" id="UP000502248"/>
    </source>
</evidence>
<dbReference type="RefSeq" id="WP_169278211.1">
    <property type="nucleotide sequence ID" value="NZ_CP051680.1"/>
</dbReference>
<dbReference type="InterPro" id="IPR010559">
    <property type="entry name" value="Sig_transdc_His_kin_internal"/>
</dbReference>
<dbReference type="EMBL" id="CP051680">
    <property type="protein sequence ID" value="QJD81906.1"/>
    <property type="molecule type" value="Genomic_DNA"/>
</dbReference>
<evidence type="ECO:0000256" key="3">
    <source>
        <dbReference type="ARBA" id="ARBA00022553"/>
    </source>
</evidence>
<keyword evidence="8" id="KW-0418">Kinase</keyword>
<reference evidence="8 9" key="1">
    <citation type="submission" date="2020-04" db="EMBL/GenBank/DDBJ databases">
        <title>Genome sequencing of novel species.</title>
        <authorList>
            <person name="Heo J."/>
            <person name="Kim S.-J."/>
            <person name="Kim J.-S."/>
            <person name="Hong S.-B."/>
            <person name="Kwon S.-W."/>
        </authorList>
    </citation>
    <scope>NUCLEOTIDE SEQUENCE [LARGE SCALE GENOMIC DNA]</scope>
    <source>
        <strain evidence="8 9">MFER-1</strain>
    </source>
</reference>
<comment type="subcellular location">
    <subcellularLocation>
        <location evidence="1">Cell membrane</location>
        <topology evidence="1">Multi-pass membrane protein</topology>
    </subcellularLocation>
</comment>
<dbReference type="AlphaFoldDB" id="A0A7Z2ZJ77"/>
<dbReference type="CDD" id="cd06225">
    <property type="entry name" value="HAMP"/>
    <property type="match status" value="1"/>
</dbReference>
<keyword evidence="3" id="KW-0597">Phosphoprotein</keyword>
<feature type="transmembrane region" description="Helical" evidence="6">
    <location>
        <begin position="294"/>
        <end position="315"/>
    </location>
</feature>
<feature type="transmembrane region" description="Helical" evidence="6">
    <location>
        <begin position="12"/>
        <end position="34"/>
    </location>
</feature>
<dbReference type="PANTHER" id="PTHR34220">
    <property type="entry name" value="SENSOR HISTIDINE KINASE YPDA"/>
    <property type="match status" value="1"/>
</dbReference>
<dbReference type="InterPro" id="IPR003660">
    <property type="entry name" value="HAMP_dom"/>
</dbReference>
<dbReference type="InterPro" id="IPR050640">
    <property type="entry name" value="Bact_2-comp_sensor_kinase"/>
</dbReference>
<gene>
    <name evidence="8" type="ORF">HH215_01055</name>
</gene>
<dbReference type="SUPFAM" id="SSF158472">
    <property type="entry name" value="HAMP domain-like"/>
    <property type="match status" value="1"/>
</dbReference>
<dbReference type="PANTHER" id="PTHR34220:SF7">
    <property type="entry name" value="SENSOR HISTIDINE KINASE YPDA"/>
    <property type="match status" value="1"/>
</dbReference>
<dbReference type="Pfam" id="PF06580">
    <property type="entry name" value="His_kinase"/>
    <property type="match status" value="1"/>
</dbReference>
<dbReference type="KEGG" id="cheb:HH215_01055"/>
<dbReference type="Gene3D" id="6.10.340.10">
    <property type="match status" value="1"/>
</dbReference>
<dbReference type="InterPro" id="IPR036890">
    <property type="entry name" value="HATPase_C_sf"/>
</dbReference>
<dbReference type="SMART" id="SM00304">
    <property type="entry name" value="HAMP"/>
    <property type="match status" value="1"/>
</dbReference>
<protein>
    <submittedName>
        <fullName evidence="8">Histidine kinase</fullName>
    </submittedName>
</protein>
<evidence type="ECO:0000259" key="7">
    <source>
        <dbReference type="PROSITE" id="PS50885"/>
    </source>
</evidence>
<evidence type="ECO:0000256" key="6">
    <source>
        <dbReference type="SAM" id="Phobius"/>
    </source>
</evidence>
<evidence type="ECO:0000256" key="2">
    <source>
        <dbReference type="ARBA" id="ARBA00022475"/>
    </source>
</evidence>
<keyword evidence="4" id="KW-0808">Transferase</keyword>
<keyword evidence="9" id="KW-1185">Reference proteome</keyword>
<dbReference type="Proteomes" id="UP000502248">
    <property type="component" value="Chromosome"/>
</dbReference>
<dbReference type="GO" id="GO:0000155">
    <property type="term" value="F:phosphorelay sensor kinase activity"/>
    <property type="evidence" value="ECO:0007669"/>
    <property type="project" value="InterPro"/>
</dbReference>
<evidence type="ECO:0000256" key="4">
    <source>
        <dbReference type="ARBA" id="ARBA00022679"/>
    </source>
</evidence>
<proteinExistence type="predicted"/>
<keyword evidence="6" id="KW-0812">Transmembrane</keyword>
<accession>A0A7Z2ZJ77</accession>
<sequence length="599" mass="68386">MELSSNGWQRTLFPKLIFAFMLVIVPMYGIGLMMNQWGESSVRRELNQSLESRVGFYMNALTMEQDHIADMLLEMVVDQDLQHFAFIGTYMSHSEWSSAVRHIENRLEWIRNSSEYVADASAHIVTIGRTLSSSHSISDGLTESYEAVSGVHRIGLLGAGFALVPWRDRLFLGLSFPADLMPDKPPSFVLSVELDKQVVSKRLDIFAGYGQSGAILLDAEGRWSVASKGTSSSDEFADFLRTVKERDEPSGVAPLRLPDGEYLAAFEYSTSLDSYLIAYVKRSEVFGQIAASRWMFWLMSLLSLVFIVAYSYWIYRLIHRPLQKLIRSFRKAEDGMIEPAALPRSTDEFRYLFQHFNRMVERIHHLIRQVYEQKIRAQSAELKQLQSQINPHFLYNTYFVLYRLAKMNDLGGVIRFSQHLGEYFQYITYNSSDRVPLETEVKHSWAYGEIQNIRFSDKIVVEFGKLPESWRTIPVPRLLLQPIIENAYKHGMEDRRRDGCIRVGFEMRAGAYAIVVEDNGEGLTDDNLRLISAELAGQASPDGMEHAGLLNVQRRLQIMYGPGSGLFLSRSELGGLRVEMAIDRQACGEEVAEPDQDER</sequence>
<dbReference type="GO" id="GO:0005886">
    <property type="term" value="C:plasma membrane"/>
    <property type="evidence" value="ECO:0007669"/>
    <property type="project" value="UniProtKB-SubCell"/>
</dbReference>
<dbReference type="PROSITE" id="PS50885">
    <property type="entry name" value="HAMP"/>
    <property type="match status" value="1"/>
</dbReference>
<name>A0A7Z2ZJ77_9BACL</name>
<keyword evidence="5 6" id="KW-0472">Membrane</keyword>
<evidence type="ECO:0000313" key="8">
    <source>
        <dbReference type="EMBL" id="QJD81906.1"/>
    </source>
</evidence>
<dbReference type="Gene3D" id="3.30.565.10">
    <property type="entry name" value="Histidine kinase-like ATPase, C-terminal domain"/>
    <property type="match status" value="1"/>
</dbReference>
<evidence type="ECO:0000256" key="5">
    <source>
        <dbReference type="ARBA" id="ARBA00023136"/>
    </source>
</evidence>
<keyword evidence="6" id="KW-1133">Transmembrane helix</keyword>
<dbReference type="SUPFAM" id="SSF55874">
    <property type="entry name" value="ATPase domain of HSP90 chaperone/DNA topoisomerase II/histidine kinase"/>
    <property type="match status" value="1"/>
</dbReference>